<dbReference type="Proteomes" id="UP000786811">
    <property type="component" value="Unassembled WGS sequence"/>
</dbReference>
<dbReference type="AlphaFoldDB" id="A0A8J2E2T5"/>
<comment type="caution">
    <text evidence="1">The sequence shown here is derived from an EMBL/GenBank/DDBJ whole genome shotgun (WGS) entry which is preliminary data.</text>
</comment>
<evidence type="ECO:0000313" key="2">
    <source>
        <dbReference type="Proteomes" id="UP000786811"/>
    </source>
</evidence>
<keyword evidence="2" id="KW-1185">Reference proteome</keyword>
<evidence type="ECO:0000313" key="1">
    <source>
        <dbReference type="EMBL" id="CAG5075388.1"/>
    </source>
</evidence>
<organism evidence="1 2">
    <name type="scientific">Cotesia congregata</name>
    <name type="common">Parasitoid wasp</name>
    <name type="synonym">Apanteles congregatus</name>
    <dbReference type="NCBI Taxonomy" id="51543"/>
    <lineage>
        <taxon>Eukaryota</taxon>
        <taxon>Metazoa</taxon>
        <taxon>Ecdysozoa</taxon>
        <taxon>Arthropoda</taxon>
        <taxon>Hexapoda</taxon>
        <taxon>Insecta</taxon>
        <taxon>Pterygota</taxon>
        <taxon>Neoptera</taxon>
        <taxon>Endopterygota</taxon>
        <taxon>Hymenoptera</taxon>
        <taxon>Apocrita</taxon>
        <taxon>Ichneumonoidea</taxon>
        <taxon>Braconidae</taxon>
        <taxon>Microgastrinae</taxon>
        <taxon>Cotesia</taxon>
    </lineage>
</organism>
<dbReference type="EMBL" id="CAJNRD030001116">
    <property type="protein sequence ID" value="CAG5075388.1"/>
    <property type="molecule type" value="Genomic_DNA"/>
</dbReference>
<gene>
    <name evidence="1" type="ORF">HICCMSTLAB_LOCUS1542</name>
</gene>
<name>A0A8J2E2T5_COTCN</name>
<sequence>MENYSLYFQGYCYIWSESEGRKGSQGISTCLDKFINEEVPSGIETLNFFVDNCAGHNKNSIVVAMLGISFHEHPTL</sequence>
<dbReference type="OrthoDB" id="7604615at2759"/>
<reference evidence="1" key="1">
    <citation type="submission" date="2021-04" db="EMBL/GenBank/DDBJ databases">
        <authorList>
            <person name="Chebbi M.A.C M."/>
        </authorList>
    </citation>
    <scope>NUCLEOTIDE SEQUENCE</scope>
</reference>
<protein>
    <submittedName>
        <fullName evidence="1">Uncharacterized protein</fullName>
    </submittedName>
</protein>
<accession>A0A8J2E2T5</accession>
<proteinExistence type="predicted"/>